<feature type="domain" description="Type II secretion system protein GspF" evidence="7">
    <location>
        <begin position="111"/>
        <end position="229"/>
    </location>
</feature>
<dbReference type="AlphaFoldDB" id="A0A6P0HLA2"/>
<dbReference type="PANTHER" id="PTHR35007:SF4">
    <property type="entry name" value="CONSERVED TRANSMEMBRANE PROTEIN-RELATED"/>
    <property type="match status" value="1"/>
</dbReference>
<dbReference type="InterPro" id="IPR006311">
    <property type="entry name" value="TAT_signal"/>
</dbReference>
<dbReference type="Pfam" id="PF00482">
    <property type="entry name" value="T2SSF"/>
    <property type="match status" value="1"/>
</dbReference>
<dbReference type="RefSeq" id="WP_163772621.1">
    <property type="nucleotide sequence ID" value="NZ_JAAGXA010000008.1"/>
</dbReference>
<evidence type="ECO:0000313" key="9">
    <source>
        <dbReference type="Proteomes" id="UP000468687"/>
    </source>
</evidence>
<evidence type="ECO:0000256" key="4">
    <source>
        <dbReference type="ARBA" id="ARBA00022989"/>
    </source>
</evidence>
<comment type="subcellular location">
    <subcellularLocation>
        <location evidence="1">Cell membrane</location>
        <topology evidence="1">Multi-pass membrane protein</topology>
    </subcellularLocation>
</comment>
<dbReference type="EMBL" id="JAAGXA010000008">
    <property type="protein sequence ID" value="NEN79070.1"/>
    <property type="molecule type" value="Genomic_DNA"/>
</dbReference>
<dbReference type="GO" id="GO:0005886">
    <property type="term" value="C:plasma membrane"/>
    <property type="evidence" value="ECO:0007669"/>
    <property type="project" value="UniProtKB-SubCell"/>
</dbReference>
<dbReference type="PROSITE" id="PS51318">
    <property type="entry name" value="TAT"/>
    <property type="match status" value="1"/>
</dbReference>
<protein>
    <recommendedName>
        <fullName evidence="7">Type II secretion system protein GspF domain-containing protein</fullName>
    </recommendedName>
</protein>
<sequence>MSAAPGASSLLLAALAAALAVLVAWRPEPATAVREPGPARAGSVTPRGGRRGALVAAAAALGATAAVVGGMRAAAWALLATGVALGARALARRRREGRAAAANRERVVGLCELLAGELRAGRAPSVALAAAAREWPAVDVVRRADALGADTVAAWRTLAATPGADALGLVAAAWQVSARTGAGLADALTRVARLVRATEATRRVVASELASARATARLMAGLPLVALLIGGTTGGNPLHFLLVTPLGLGCLAGGLAFGAAGLLWIERIADDVLEVR</sequence>
<evidence type="ECO:0000256" key="6">
    <source>
        <dbReference type="SAM" id="Phobius"/>
    </source>
</evidence>
<feature type="transmembrane region" description="Helical" evidence="6">
    <location>
        <begin position="240"/>
        <end position="265"/>
    </location>
</feature>
<dbReference type="Proteomes" id="UP000468687">
    <property type="component" value="Unassembled WGS sequence"/>
</dbReference>
<dbReference type="PANTHER" id="PTHR35007">
    <property type="entry name" value="INTEGRAL MEMBRANE PROTEIN-RELATED"/>
    <property type="match status" value="1"/>
</dbReference>
<keyword evidence="3 6" id="KW-0812">Transmembrane</keyword>
<feature type="transmembrane region" description="Helical" evidence="6">
    <location>
        <begin position="56"/>
        <end position="85"/>
    </location>
</feature>
<evidence type="ECO:0000256" key="5">
    <source>
        <dbReference type="ARBA" id="ARBA00023136"/>
    </source>
</evidence>
<evidence type="ECO:0000259" key="7">
    <source>
        <dbReference type="Pfam" id="PF00482"/>
    </source>
</evidence>
<reference evidence="8 9" key="1">
    <citation type="journal article" date="2014" name="Int. J. Syst. Evol. Microbiol.">
        <title>Nocardioides zeae sp. nov., isolated from the stem of Zea mays.</title>
        <authorList>
            <person name="Glaeser S.P."/>
            <person name="McInroy J.A."/>
            <person name="Busse H.J."/>
            <person name="Kampfer P."/>
        </authorList>
    </citation>
    <scope>NUCLEOTIDE SEQUENCE [LARGE SCALE GENOMIC DNA]</scope>
    <source>
        <strain evidence="8 9">JCM 30728</strain>
    </source>
</reference>
<evidence type="ECO:0000256" key="2">
    <source>
        <dbReference type="ARBA" id="ARBA00022475"/>
    </source>
</evidence>
<accession>A0A6P0HLA2</accession>
<feature type="transmembrane region" description="Helical" evidence="6">
    <location>
        <begin position="216"/>
        <end position="234"/>
    </location>
</feature>
<dbReference type="InterPro" id="IPR018076">
    <property type="entry name" value="T2SS_GspF_dom"/>
</dbReference>
<keyword evidence="2" id="KW-1003">Cell membrane</keyword>
<organism evidence="8 9">
    <name type="scientific">Nocardioides zeae</name>
    <dbReference type="NCBI Taxonomy" id="1457234"/>
    <lineage>
        <taxon>Bacteria</taxon>
        <taxon>Bacillati</taxon>
        <taxon>Actinomycetota</taxon>
        <taxon>Actinomycetes</taxon>
        <taxon>Propionibacteriales</taxon>
        <taxon>Nocardioidaceae</taxon>
        <taxon>Nocardioides</taxon>
    </lineage>
</organism>
<keyword evidence="4 6" id="KW-1133">Transmembrane helix</keyword>
<proteinExistence type="predicted"/>
<keyword evidence="5 6" id="KW-0472">Membrane</keyword>
<evidence type="ECO:0000313" key="8">
    <source>
        <dbReference type="EMBL" id="NEN79070.1"/>
    </source>
</evidence>
<comment type="caution">
    <text evidence="8">The sequence shown here is derived from an EMBL/GenBank/DDBJ whole genome shotgun (WGS) entry which is preliminary data.</text>
</comment>
<evidence type="ECO:0000256" key="3">
    <source>
        <dbReference type="ARBA" id="ARBA00022692"/>
    </source>
</evidence>
<keyword evidence="9" id="KW-1185">Reference proteome</keyword>
<name>A0A6P0HLA2_9ACTN</name>
<evidence type="ECO:0000256" key="1">
    <source>
        <dbReference type="ARBA" id="ARBA00004651"/>
    </source>
</evidence>
<gene>
    <name evidence="8" type="ORF">G3T38_12355</name>
</gene>